<accession>A0AAN9TQH0</accession>
<dbReference type="PROSITE" id="PS50088">
    <property type="entry name" value="ANK_REPEAT"/>
    <property type="match status" value="6"/>
</dbReference>
<feature type="compositionally biased region" description="Low complexity" evidence="8">
    <location>
        <begin position="492"/>
        <end position="508"/>
    </location>
</feature>
<dbReference type="Pfam" id="PF13637">
    <property type="entry name" value="Ank_4"/>
    <property type="match status" value="1"/>
</dbReference>
<protein>
    <submittedName>
        <fullName evidence="9">Uncharacterized protein</fullName>
    </submittedName>
</protein>
<dbReference type="PRINTS" id="PR01415">
    <property type="entry name" value="ANKYRIN"/>
</dbReference>
<evidence type="ECO:0000256" key="8">
    <source>
        <dbReference type="SAM" id="MobiDB-lite"/>
    </source>
</evidence>
<evidence type="ECO:0000256" key="3">
    <source>
        <dbReference type="ARBA" id="ARBA00022786"/>
    </source>
</evidence>
<feature type="region of interest" description="Disordered" evidence="8">
    <location>
        <begin position="491"/>
        <end position="528"/>
    </location>
</feature>
<dbReference type="Gene3D" id="1.25.40.20">
    <property type="entry name" value="Ankyrin repeat-containing domain"/>
    <property type="match status" value="3"/>
</dbReference>
<dbReference type="InterPro" id="IPR011990">
    <property type="entry name" value="TPR-like_helical_dom_sf"/>
</dbReference>
<dbReference type="InterPro" id="IPR002110">
    <property type="entry name" value="Ankyrin_rpt"/>
</dbReference>
<feature type="repeat" description="ANK" evidence="7">
    <location>
        <begin position="43"/>
        <end position="64"/>
    </location>
</feature>
<dbReference type="PANTHER" id="PTHR24173">
    <property type="entry name" value="ANKYRIN REPEAT CONTAINING"/>
    <property type="match status" value="1"/>
</dbReference>
<feature type="repeat" description="ANK" evidence="7">
    <location>
        <begin position="151"/>
        <end position="183"/>
    </location>
</feature>
<feature type="repeat" description="ANK" evidence="7">
    <location>
        <begin position="585"/>
        <end position="619"/>
    </location>
</feature>
<keyword evidence="10" id="KW-1185">Reference proteome</keyword>
<gene>
    <name evidence="9" type="ORF">V9T40_007925</name>
</gene>
<evidence type="ECO:0000256" key="6">
    <source>
        <dbReference type="ARBA" id="ARBA00038500"/>
    </source>
</evidence>
<dbReference type="Gene3D" id="1.25.40.10">
    <property type="entry name" value="Tetratricopeptide repeat domain"/>
    <property type="match status" value="1"/>
</dbReference>
<organism evidence="9 10">
    <name type="scientific">Parthenolecanium corni</name>
    <dbReference type="NCBI Taxonomy" id="536013"/>
    <lineage>
        <taxon>Eukaryota</taxon>
        <taxon>Metazoa</taxon>
        <taxon>Ecdysozoa</taxon>
        <taxon>Arthropoda</taxon>
        <taxon>Hexapoda</taxon>
        <taxon>Insecta</taxon>
        <taxon>Pterygota</taxon>
        <taxon>Neoptera</taxon>
        <taxon>Paraneoptera</taxon>
        <taxon>Hemiptera</taxon>
        <taxon>Sternorrhyncha</taxon>
        <taxon>Coccoidea</taxon>
        <taxon>Coccidae</taxon>
        <taxon>Parthenolecanium</taxon>
    </lineage>
</organism>
<comment type="similarity">
    <text evidence="6">Belongs to the fem-1 family.</text>
</comment>
<keyword evidence="2" id="KW-0677">Repeat</keyword>
<feature type="repeat" description="ANK" evidence="7">
    <location>
        <begin position="118"/>
        <end position="150"/>
    </location>
</feature>
<keyword evidence="4" id="KW-0802">TPR repeat</keyword>
<evidence type="ECO:0000256" key="7">
    <source>
        <dbReference type="PROSITE-ProRule" id="PRU00023"/>
    </source>
</evidence>
<dbReference type="Proteomes" id="UP001367676">
    <property type="component" value="Unassembled WGS sequence"/>
</dbReference>
<dbReference type="SMART" id="SM00248">
    <property type="entry name" value="ANK"/>
    <property type="match status" value="8"/>
</dbReference>
<reference evidence="9 10" key="1">
    <citation type="submission" date="2024-03" db="EMBL/GenBank/DDBJ databases">
        <title>Adaptation during the transition from Ophiocordyceps entomopathogen to insect associate is accompanied by gene loss and intensified selection.</title>
        <authorList>
            <person name="Ward C.M."/>
            <person name="Onetto C.A."/>
            <person name="Borneman A.R."/>
        </authorList>
    </citation>
    <scope>NUCLEOTIDE SEQUENCE [LARGE SCALE GENOMIC DNA]</scope>
    <source>
        <strain evidence="9">AWRI1</strain>
        <tissue evidence="9">Single Adult Female</tissue>
    </source>
</reference>
<comment type="pathway">
    <text evidence="1">Protein modification; protein ubiquitination.</text>
</comment>
<dbReference type="Pfam" id="PF12796">
    <property type="entry name" value="Ank_2"/>
    <property type="match status" value="2"/>
</dbReference>
<dbReference type="InterPro" id="IPR036770">
    <property type="entry name" value="Ankyrin_rpt-contain_sf"/>
</dbReference>
<dbReference type="PROSITE" id="PS50297">
    <property type="entry name" value="ANK_REP_REGION"/>
    <property type="match status" value="6"/>
</dbReference>
<sequence length="676" mass="75203">MCSKPDAKTVFNAVREGKLYRLRVLMNQLLPDEIPAIINTKTNGTTPLLMACRNGYLEVTKFLVLSCKANIELAGSVVFGGETIEGAPPLWCAAAAGHDQIVQFLVYEGANVNSTTQTNSTPLRAACFDGHFNIVQFLVKNGADIEVSNRHGHTCLMIACYNGRYRVAKYLLSLRADVNKKSVKGNTALHDCAESGNLEILKLLIANGAKMDVDSYGMTPLLAASVTGHTEIVEYITDKLGTTTRHEVIDALELLGATHVDKGRNMHVAYELWRKAMLMRYDAQHEPLPKPTTASPVEAYEYAREVKTLDELQDLISDPDAMRVQALLIRERILGPAHPDTSYYIRFRGAVYADAGRFSRCISLWNYALDMQQSILEPLNPLTQSSLVSFTELFSLMMGDAVVVSRKIPTVNFDDMATVLRKCVREVAAGAAVRHKVGFEESHFQRVLVIALHLCCVLAKLLPFLTAEQRHRAHDLVYTLVKVDIVGRRQLPQPQQQQQHQHQQQQQQHQHRHTWRDAQQQQQQPVAVVGDAANGSARGCRSLLHYVCSHRNGVIPRYSACQFPCPALVTLLCRTGADANARDEHGNTPLHLVAASSNCQVDVARELLAHGAHLDAVNDRGETFKDLLAPVQKLHPIANEVRYTSLACLAARVVRRNRIPFENVIPEALHQFVLQH</sequence>
<dbReference type="PANTHER" id="PTHR24173:SF85">
    <property type="entry name" value="PROTEIN FEM-1 HOMOLOG CG6966"/>
    <property type="match status" value="1"/>
</dbReference>
<evidence type="ECO:0000313" key="9">
    <source>
        <dbReference type="EMBL" id="KAK7602336.1"/>
    </source>
</evidence>
<evidence type="ECO:0000256" key="1">
    <source>
        <dbReference type="ARBA" id="ARBA00004906"/>
    </source>
</evidence>
<evidence type="ECO:0000256" key="2">
    <source>
        <dbReference type="ARBA" id="ARBA00022737"/>
    </source>
</evidence>
<keyword evidence="3" id="KW-0833">Ubl conjugation pathway</keyword>
<dbReference type="AlphaFoldDB" id="A0AAN9TQH0"/>
<evidence type="ECO:0000256" key="4">
    <source>
        <dbReference type="ARBA" id="ARBA00022803"/>
    </source>
</evidence>
<name>A0AAN9TQH0_9HEMI</name>
<keyword evidence="5 7" id="KW-0040">ANK repeat</keyword>
<evidence type="ECO:0000256" key="5">
    <source>
        <dbReference type="ARBA" id="ARBA00023043"/>
    </source>
</evidence>
<dbReference type="SUPFAM" id="SSF48403">
    <property type="entry name" value="Ankyrin repeat"/>
    <property type="match status" value="2"/>
</dbReference>
<feature type="repeat" description="ANK" evidence="7">
    <location>
        <begin position="184"/>
        <end position="216"/>
    </location>
</feature>
<proteinExistence type="inferred from homology"/>
<dbReference type="EMBL" id="JBBCAQ010000008">
    <property type="protein sequence ID" value="KAK7602336.1"/>
    <property type="molecule type" value="Genomic_DNA"/>
</dbReference>
<evidence type="ECO:0000313" key="10">
    <source>
        <dbReference type="Proteomes" id="UP001367676"/>
    </source>
</evidence>
<comment type="caution">
    <text evidence="9">The sequence shown here is derived from an EMBL/GenBank/DDBJ whole genome shotgun (WGS) entry which is preliminary data.</text>
</comment>
<dbReference type="FunFam" id="1.25.40.10:FF:000104">
    <property type="entry name" value="Fem-1 homolog c (C.elegans)"/>
    <property type="match status" value="1"/>
</dbReference>
<dbReference type="Pfam" id="PF00023">
    <property type="entry name" value="Ank"/>
    <property type="match status" value="1"/>
</dbReference>
<feature type="repeat" description="ANK" evidence="7">
    <location>
        <begin position="85"/>
        <end position="117"/>
    </location>
</feature>